<protein>
    <recommendedName>
        <fullName evidence="4">Fimbrial assembly family protein</fullName>
    </recommendedName>
</protein>
<accession>A0A1G2SCG4</accession>
<gene>
    <name evidence="2" type="ORF">A3B07_02455</name>
</gene>
<name>A0A1G2SCG4_9BACT</name>
<evidence type="ECO:0000256" key="1">
    <source>
        <dbReference type="SAM" id="Phobius"/>
    </source>
</evidence>
<dbReference type="Proteomes" id="UP000178817">
    <property type="component" value="Unassembled WGS sequence"/>
</dbReference>
<organism evidence="2 3">
    <name type="scientific">Candidatus Yonathbacteria bacterium RIFCSPLOWO2_01_FULL_43_27</name>
    <dbReference type="NCBI Taxonomy" id="1802726"/>
    <lineage>
        <taxon>Bacteria</taxon>
        <taxon>Candidatus Yonathiibacteriota</taxon>
    </lineage>
</organism>
<evidence type="ECO:0000313" key="2">
    <source>
        <dbReference type="EMBL" id="OHA82462.1"/>
    </source>
</evidence>
<comment type="caution">
    <text evidence="2">The sequence shown here is derived from an EMBL/GenBank/DDBJ whole genome shotgun (WGS) entry which is preliminary data.</text>
</comment>
<dbReference type="AlphaFoldDB" id="A0A1G2SCG4"/>
<dbReference type="EMBL" id="MHUV01000006">
    <property type="protein sequence ID" value="OHA82462.1"/>
    <property type="molecule type" value="Genomic_DNA"/>
</dbReference>
<sequence>MNSDTSKISFIPKNPLAHNDAFVVRRRPTSLISVLAVIIFFGSVAAYVFFTFYSNTLDKKMSGLTTQIQELQKSFDQPEIREARIFNSRAKLVHNLLDQHIAVTPLFSFLSENTTESIFYTKINFKRSDEKHPLFVELSGEAPSYASLAYQVDVLRQKNKELSFFEVEDISLTGKGSVGFLFKIAFSQEYLSYARQAGSDNTNESPKEIIADSSSGISAQALLHNLLESGVTDTNSLSVAPESDSSAVQKGTSVEINCEKPLVRVLQEDGSVVCEQEQGSSFAMNLELPTFLSWIKFW</sequence>
<keyword evidence="1" id="KW-1133">Transmembrane helix</keyword>
<dbReference type="STRING" id="1802726.A3B07_02455"/>
<keyword evidence="1" id="KW-0472">Membrane</keyword>
<reference evidence="2 3" key="1">
    <citation type="journal article" date="2016" name="Nat. Commun.">
        <title>Thousands of microbial genomes shed light on interconnected biogeochemical processes in an aquifer system.</title>
        <authorList>
            <person name="Anantharaman K."/>
            <person name="Brown C.T."/>
            <person name="Hug L.A."/>
            <person name="Sharon I."/>
            <person name="Castelle C.J."/>
            <person name="Probst A.J."/>
            <person name="Thomas B.C."/>
            <person name="Singh A."/>
            <person name="Wilkins M.J."/>
            <person name="Karaoz U."/>
            <person name="Brodie E.L."/>
            <person name="Williams K.H."/>
            <person name="Hubbard S.S."/>
            <person name="Banfield J.F."/>
        </authorList>
    </citation>
    <scope>NUCLEOTIDE SEQUENCE [LARGE SCALE GENOMIC DNA]</scope>
</reference>
<evidence type="ECO:0008006" key="4">
    <source>
        <dbReference type="Google" id="ProtNLM"/>
    </source>
</evidence>
<proteinExistence type="predicted"/>
<evidence type="ECO:0000313" key="3">
    <source>
        <dbReference type="Proteomes" id="UP000178817"/>
    </source>
</evidence>
<keyword evidence="1" id="KW-0812">Transmembrane</keyword>
<feature type="transmembrane region" description="Helical" evidence="1">
    <location>
        <begin position="31"/>
        <end position="53"/>
    </location>
</feature>